<dbReference type="Proteomes" id="UP000297777">
    <property type="component" value="Unassembled WGS sequence"/>
</dbReference>
<feature type="compositionally biased region" description="Polar residues" evidence="1">
    <location>
        <begin position="18"/>
        <end position="28"/>
    </location>
</feature>
<dbReference type="OrthoDB" id="3561192at2759"/>
<sequence>MDETSEPGGYLQCDEMDSASSSAHSPNEFTPKVDMELVIDRFQDMCKKSDLDFGSPTWQRYVINKV</sequence>
<keyword evidence="3" id="KW-1185">Reference proteome</keyword>
<dbReference type="EMBL" id="PQXH01000070">
    <property type="protein sequence ID" value="TGO13404.1"/>
    <property type="molecule type" value="Genomic_DNA"/>
</dbReference>
<evidence type="ECO:0000313" key="2">
    <source>
        <dbReference type="EMBL" id="TGO13404.1"/>
    </source>
</evidence>
<comment type="caution">
    <text evidence="2">The sequence shown here is derived from an EMBL/GenBank/DDBJ whole genome shotgun (WGS) entry which is preliminary data.</text>
</comment>
<feature type="region of interest" description="Disordered" evidence="1">
    <location>
        <begin position="1"/>
        <end position="30"/>
    </location>
</feature>
<evidence type="ECO:0000256" key="1">
    <source>
        <dbReference type="SAM" id="MobiDB-lite"/>
    </source>
</evidence>
<gene>
    <name evidence="2" type="ORF">BTUL_0070g00330</name>
</gene>
<proteinExistence type="predicted"/>
<name>A0A4Z1ELS8_9HELO</name>
<protein>
    <submittedName>
        <fullName evidence="2">Uncharacterized protein</fullName>
    </submittedName>
</protein>
<organism evidence="2 3">
    <name type="scientific">Botrytis tulipae</name>
    <dbReference type="NCBI Taxonomy" id="87230"/>
    <lineage>
        <taxon>Eukaryota</taxon>
        <taxon>Fungi</taxon>
        <taxon>Dikarya</taxon>
        <taxon>Ascomycota</taxon>
        <taxon>Pezizomycotina</taxon>
        <taxon>Leotiomycetes</taxon>
        <taxon>Helotiales</taxon>
        <taxon>Sclerotiniaceae</taxon>
        <taxon>Botrytis</taxon>
    </lineage>
</organism>
<dbReference type="AlphaFoldDB" id="A0A4Z1ELS8"/>
<reference evidence="2 3" key="1">
    <citation type="submission" date="2017-12" db="EMBL/GenBank/DDBJ databases">
        <title>Comparative genomics of Botrytis spp.</title>
        <authorList>
            <person name="Valero-Jimenez C.A."/>
            <person name="Tapia P."/>
            <person name="Veloso J."/>
            <person name="Silva-Moreno E."/>
            <person name="Staats M."/>
            <person name="Valdes J.H."/>
            <person name="Van Kan J.A.L."/>
        </authorList>
    </citation>
    <scope>NUCLEOTIDE SEQUENCE [LARGE SCALE GENOMIC DNA]</scope>
    <source>
        <strain evidence="2 3">Bt9001</strain>
    </source>
</reference>
<evidence type="ECO:0000313" key="3">
    <source>
        <dbReference type="Proteomes" id="UP000297777"/>
    </source>
</evidence>
<accession>A0A4Z1ELS8</accession>